<dbReference type="EMBL" id="LKAM01000001">
    <property type="protein sequence ID" value="KUM50993.1"/>
    <property type="molecule type" value="Genomic_DNA"/>
</dbReference>
<keyword evidence="1" id="KW-0496">Mitochondrion</keyword>
<geneLocation type="mitochondrion" evidence="1"/>
<comment type="caution">
    <text evidence="1">The sequence shown here is derived from an EMBL/GenBank/DDBJ whole genome shotgun (WGS) entry which is preliminary data.</text>
</comment>
<dbReference type="AlphaFoldDB" id="A0A124GP65"/>
<organism evidence="1">
    <name type="scientific">Picea glauca</name>
    <name type="common">White spruce</name>
    <name type="synonym">Pinus glauca</name>
    <dbReference type="NCBI Taxonomy" id="3330"/>
    <lineage>
        <taxon>Eukaryota</taxon>
        <taxon>Viridiplantae</taxon>
        <taxon>Streptophyta</taxon>
        <taxon>Embryophyta</taxon>
        <taxon>Tracheophyta</taxon>
        <taxon>Spermatophyta</taxon>
        <taxon>Pinopsida</taxon>
        <taxon>Pinidae</taxon>
        <taxon>Conifers I</taxon>
        <taxon>Pinales</taxon>
        <taxon>Pinaceae</taxon>
        <taxon>Picea</taxon>
    </lineage>
</organism>
<gene>
    <name evidence="1" type="ORF">ABT39_MTgene839</name>
</gene>
<reference evidence="1" key="1">
    <citation type="journal article" date="2015" name="Genome Biol. Evol.">
        <title>Organellar Genomes of White Spruce (Picea glauca): Assembly and Annotation.</title>
        <authorList>
            <person name="Jackman S.D."/>
            <person name="Warren R.L."/>
            <person name="Gibb E.A."/>
            <person name="Vandervalk B.P."/>
            <person name="Mohamadi H."/>
            <person name="Chu J."/>
            <person name="Raymond A."/>
            <person name="Pleasance S."/>
            <person name="Coope R."/>
            <person name="Wildung M.R."/>
            <person name="Ritland C.E."/>
            <person name="Bousquet J."/>
            <person name="Jones S.J."/>
            <person name="Bohlmann J."/>
            <person name="Birol I."/>
        </authorList>
    </citation>
    <scope>NUCLEOTIDE SEQUENCE [LARGE SCALE GENOMIC DNA]</scope>
    <source>
        <tissue evidence="1">Flushing bud</tissue>
    </source>
</reference>
<proteinExistence type="predicted"/>
<accession>A0A124GP65</accession>
<name>A0A124GP65_PICGL</name>
<evidence type="ECO:0000313" key="1">
    <source>
        <dbReference type="EMBL" id="KUM50993.1"/>
    </source>
</evidence>
<sequence>MGGSQAGWVGWPARTFRQYQNWRRPLSVKEREKGLFQSPSGLKYVTPSLSNFMFYYVQMCPYVGSCSPTLEVGGGASMAWRAGLGFI</sequence>
<protein>
    <submittedName>
        <fullName evidence="1">Uncharacterized protein</fullName>
    </submittedName>
</protein>